<evidence type="ECO:0000259" key="1">
    <source>
        <dbReference type="Pfam" id="PF17906"/>
    </source>
</evidence>
<accession>A0ABR1EMR0</accession>
<organism evidence="2 3">
    <name type="scientific">Necator americanus</name>
    <name type="common">Human hookworm</name>
    <dbReference type="NCBI Taxonomy" id="51031"/>
    <lineage>
        <taxon>Eukaryota</taxon>
        <taxon>Metazoa</taxon>
        <taxon>Ecdysozoa</taxon>
        <taxon>Nematoda</taxon>
        <taxon>Chromadorea</taxon>
        <taxon>Rhabditida</taxon>
        <taxon>Rhabditina</taxon>
        <taxon>Rhabditomorpha</taxon>
        <taxon>Strongyloidea</taxon>
        <taxon>Ancylostomatidae</taxon>
        <taxon>Bunostominae</taxon>
        <taxon>Necator</taxon>
    </lineage>
</organism>
<reference evidence="2 3" key="1">
    <citation type="submission" date="2023-08" db="EMBL/GenBank/DDBJ databases">
        <title>A Necator americanus chromosomal reference genome.</title>
        <authorList>
            <person name="Ilik V."/>
            <person name="Petrzelkova K.J."/>
            <person name="Pardy F."/>
            <person name="Fuh T."/>
            <person name="Niatou-Singa F.S."/>
            <person name="Gouil Q."/>
            <person name="Baker L."/>
            <person name="Ritchie M.E."/>
            <person name="Jex A.R."/>
            <person name="Gazzola D."/>
            <person name="Li H."/>
            <person name="Toshio Fujiwara R."/>
            <person name="Zhan B."/>
            <person name="Aroian R.V."/>
            <person name="Pafco B."/>
            <person name="Schwarz E.M."/>
        </authorList>
    </citation>
    <scope>NUCLEOTIDE SEQUENCE [LARGE SCALE GENOMIC DNA]</scope>
    <source>
        <strain evidence="2 3">Aroian</strain>
        <tissue evidence="2">Whole animal</tissue>
    </source>
</reference>
<dbReference type="InterPro" id="IPR052709">
    <property type="entry name" value="Transposase-MT_Hybrid"/>
</dbReference>
<sequence>MNRRDYRVIMLYEFKLGHSAAEASRNLSRAFLSDCPCERTVELWFKKFTSSDFDLEEKQGRRLAYNEDLERAFEASPETNT</sequence>
<protein>
    <recommendedName>
        <fullName evidence="1">Mos1 transposase HTH domain-containing protein</fullName>
    </recommendedName>
</protein>
<dbReference type="PANTHER" id="PTHR46060:SF2">
    <property type="entry name" value="HISTONE-LYSINE N-METHYLTRANSFERASE SETMAR"/>
    <property type="match status" value="1"/>
</dbReference>
<dbReference type="PANTHER" id="PTHR46060">
    <property type="entry name" value="MARINER MOS1 TRANSPOSASE-LIKE PROTEIN"/>
    <property type="match status" value="1"/>
</dbReference>
<evidence type="ECO:0000313" key="2">
    <source>
        <dbReference type="EMBL" id="KAK6763186.1"/>
    </source>
</evidence>
<evidence type="ECO:0000313" key="3">
    <source>
        <dbReference type="Proteomes" id="UP001303046"/>
    </source>
</evidence>
<dbReference type="Proteomes" id="UP001303046">
    <property type="component" value="Unassembled WGS sequence"/>
</dbReference>
<gene>
    <name evidence="2" type="primary">Necator_chrX.g23941</name>
    <name evidence="2" type="ORF">RB195_023776</name>
</gene>
<dbReference type="InterPro" id="IPR041426">
    <property type="entry name" value="Mos1_HTH"/>
</dbReference>
<dbReference type="Gene3D" id="1.10.10.1450">
    <property type="match status" value="1"/>
</dbReference>
<proteinExistence type="predicted"/>
<comment type="caution">
    <text evidence="2">The sequence shown here is derived from an EMBL/GenBank/DDBJ whole genome shotgun (WGS) entry which is preliminary data.</text>
</comment>
<keyword evidence="3" id="KW-1185">Reference proteome</keyword>
<dbReference type="Pfam" id="PF17906">
    <property type="entry name" value="HTH_48"/>
    <property type="match status" value="1"/>
</dbReference>
<feature type="domain" description="Mos1 transposase HTH" evidence="1">
    <location>
        <begin position="3"/>
        <end position="50"/>
    </location>
</feature>
<dbReference type="EMBL" id="JAVFWL010000006">
    <property type="protein sequence ID" value="KAK6763186.1"/>
    <property type="molecule type" value="Genomic_DNA"/>
</dbReference>
<name>A0ABR1EMR0_NECAM</name>